<gene>
    <name evidence="2" type="ORF">PVK37_19520</name>
</gene>
<evidence type="ECO:0000256" key="1">
    <source>
        <dbReference type="SAM" id="SignalP"/>
    </source>
</evidence>
<proteinExistence type="predicted"/>
<feature type="signal peptide" evidence="1">
    <location>
        <begin position="1"/>
        <end position="26"/>
    </location>
</feature>
<keyword evidence="1" id="KW-0732">Signal</keyword>
<sequence>MKIRGAARLGAALVAGVMLLSGCMFSGSEPADDSAAAADPAKLTGEFEVVSFYPAGSPDYQRLEGLAREFEGRYPDAKVKLVFGGGQDVPQIQARWRAGNPPEVNFGFFGRLAGNPDGMTYVDAGQVQPLTDAMNKPLAGYDQPWKDAVLPAVRSQLTAPDGTYYAAPDAVTTIQFFYNKKIFSDLGVQPPTTIDELFTVADKVKAGGVAPFAVTGTFAPYLQLYLDYLLLRRAGGQNVLDAIDGKKDFASLPGVREAAADLERMVDNGYFLENFRSTDFTAAQLAFFQGKSAMILMGSWLIGEMKQSIPPGFEVGTFPFPTIPGAAGDQTGVFGGVNLQTVAKQSKNPALGIAWLQFLAEKGNQQKFVEQTGNISAYAGVPAPAGFEAQAGLLNQENAFWPSYFAALSQPTAVKDAYGVPITRVFFGELDGAGLVTEINDGLRKARG</sequence>
<reference evidence="2 3" key="1">
    <citation type="submission" date="2023-02" db="EMBL/GenBank/DDBJ databases">
        <authorList>
            <person name="Mo P."/>
        </authorList>
    </citation>
    <scope>NUCLEOTIDE SEQUENCE [LARGE SCALE GENOMIC DNA]</scope>
    <source>
        <strain evidence="2 3">HUAS 3</strain>
    </source>
</reference>
<dbReference type="PROSITE" id="PS51257">
    <property type="entry name" value="PROKAR_LIPOPROTEIN"/>
    <property type="match status" value="1"/>
</dbReference>
<dbReference type="Proteomes" id="UP001219605">
    <property type="component" value="Chromosome"/>
</dbReference>
<organism evidence="2 3">
    <name type="scientific">Micromonospora cathayae</name>
    <dbReference type="NCBI Taxonomy" id="3028804"/>
    <lineage>
        <taxon>Bacteria</taxon>
        <taxon>Bacillati</taxon>
        <taxon>Actinomycetota</taxon>
        <taxon>Actinomycetes</taxon>
        <taxon>Micromonosporales</taxon>
        <taxon>Micromonosporaceae</taxon>
        <taxon>Micromonospora</taxon>
    </lineage>
</organism>
<accession>A0ABY7ZL74</accession>
<dbReference type="InterPro" id="IPR006059">
    <property type="entry name" value="SBP"/>
</dbReference>
<dbReference type="PANTHER" id="PTHR43649:SF12">
    <property type="entry name" value="DIACETYLCHITOBIOSE BINDING PROTEIN DASA"/>
    <property type="match status" value="1"/>
</dbReference>
<dbReference type="Pfam" id="PF01547">
    <property type="entry name" value="SBP_bac_1"/>
    <property type="match status" value="1"/>
</dbReference>
<feature type="chain" id="PRO_5047077068" evidence="1">
    <location>
        <begin position="27"/>
        <end position="448"/>
    </location>
</feature>
<dbReference type="SUPFAM" id="SSF53850">
    <property type="entry name" value="Periplasmic binding protein-like II"/>
    <property type="match status" value="1"/>
</dbReference>
<evidence type="ECO:0000313" key="2">
    <source>
        <dbReference type="EMBL" id="WDZ82659.1"/>
    </source>
</evidence>
<dbReference type="RefSeq" id="WP_275028946.1">
    <property type="nucleotide sequence ID" value="NZ_CP118615.1"/>
</dbReference>
<dbReference type="EMBL" id="CP118615">
    <property type="protein sequence ID" value="WDZ82659.1"/>
    <property type="molecule type" value="Genomic_DNA"/>
</dbReference>
<evidence type="ECO:0000313" key="3">
    <source>
        <dbReference type="Proteomes" id="UP001219605"/>
    </source>
</evidence>
<dbReference type="InterPro" id="IPR050490">
    <property type="entry name" value="Bact_solute-bd_prot1"/>
</dbReference>
<keyword evidence="3" id="KW-1185">Reference proteome</keyword>
<name>A0ABY7ZL74_9ACTN</name>
<protein>
    <submittedName>
        <fullName evidence="2">Extracellular solute-binding protein</fullName>
    </submittedName>
</protein>
<dbReference type="Gene3D" id="3.40.190.10">
    <property type="entry name" value="Periplasmic binding protein-like II"/>
    <property type="match status" value="2"/>
</dbReference>
<dbReference type="PANTHER" id="PTHR43649">
    <property type="entry name" value="ARABINOSE-BINDING PROTEIN-RELATED"/>
    <property type="match status" value="1"/>
</dbReference>